<keyword evidence="1" id="KW-0732">Signal</keyword>
<dbReference type="SUPFAM" id="SSF56935">
    <property type="entry name" value="Porins"/>
    <property type="match status" value="1"/>
</dbReference>
<feature type="signal peptide" evidence="1">
    <location>
        <begin position="1"/>
        <end position="19"/>
    </location>
</feature>
<proteinExistence type="predicted"/>
<dbReference type="InterPro" id="IPR010870">
    <property type="entry name" value="Porin_O/P"/>
</dbReference>
<dbReference type="InterPro" id="IPR023614">
    <property type="entry name" value="Porin_dom_sf"/>
</dbReference>
<feature type="chain" id="PRO_5016101271" evidence="1">
    <location>
        <begin position="20"/>
        <end position="382"/>
    </location>
</feature>
<evidence type="ECO:0000313" key="2">
    <source>
        <dbReference type="EMBL" id="PXV68005.1"/>
    </source>
</evidence>
<gene>
    <name evidence="2" type="ORF">CLV62_10235</name>
</gene>
<sequence length="382" mass="43462">MKKLFIILFLFLSFLVTYAQDADTTLLRKLVEKQVLTQQEADEIILKNQPEKTNNETTLIPQKIREAFNTPYLNFGGYALLMYKYSDVLPIKHDLNPRLVFISMNGKLYNNIGYTVLADFVNPLIHELYGIWSPSNAFNLKVGQMKVPFTIENQFSLTQLETVYNTRSISSLASMADDVMKLQNGRNNGGRDIGINASGSLINMKGYDLMEYGIGVFQGSGISSPEKDNKKDFSAQLILQPIKGFRFGGSVYFGAATYTLSPDIPVATHVRDRWALSTEYRGNRFYARAEWLHGNDGGIKKEGLYGTALYNVVPKKVNVTCKVDYYNKNKNTNAEVIDYTIGANYYFFQQCRVQLNYTYSDYSTQWGARNSNVVYSQLQFLF</sequence>
<protein>
    <submittedName>
        <fullName evidence="2">Phosphate-selective porin O/P</fullName>
    </submittedName>
</protein>
<dbReference type="Gene3D" id="2.40.160.10">
    <property type="entry name" value="Porin"/>
    <property type="match status" value="1"/>
</dbReference>
<evidence type="ECO:0000313" key="3">
    <source>
        <dbReference type="Proteomes" id="UP000247973"/>
    </source>
</evidence>
<dbReference type="EMBL" id="QICL01000002">
    <property type="protein sequence ID" value="PXV68005.1"/>
    <property type="molecule type" value="Genomic_DNA"/>
</dbReference>
<dbReference type="Pfam" id="PF07396">
    <property type="entry name" value="Porin_O_P"/>
    <property type="match status" value="1"/>
</dbReference>
<keyword evidence="3" id="KW-1185">Reference proteome</keyword>
<dbReference type="OrthoDB" id="9807854at2"/>
<dbReference type="AlphaFoldDB" id="A0A2V3PZP1"/>
<reference evidence="2 3" key="1">
    <citation type="submission" date="2018-03" db="EMBL/GenBank/DDBJ databases">
        <title>Genomic Encyclopedia of Archaeal and Bacterial Type Strains, Phase II (KMG-II): from individual species to whole genera.</title>
        <authorList>
            <person name="Goeker M."/>
        </authorList>
    </citation>
    <scope>NUCLEOTIDE SEQUENCE [LARGE SCALE GENOMIC DNA]</scope>
    <source>
        <strain evidence="2 3">DSM 100214</strain>
    </source>
</reference>
<organism evidence="2 3">
    <name type="scientific">Dysgonomonas alginatilytica</name>
    <dbReference type="NCBI Taxonomy" id="1605892"/>
    <lineage>
        <taxon>Bacteria</taxon>
        <taxon>Pseudomonadati</taxon>
        <taxon>Bacteroidota</taxon>
        <taxon>Bacteroidia</taxon>
        <taxon>Bacteroidales</taxon>
        <taxon>Dysgonomonadaceae</taxon>
        <taxon>Dysgonomonas</taxon>
    </lineage>
</organism>
<comment type="caution">
    <text evidence="2">The sequence shown here is derived from an EMBL/GenBank/DDBJ whole genome shotgun (WGS) entry which is preliminary data.</text>
</comment>
<dbReference type="RefSeq" id="WP_110309296.1">
    <property type="nucleotide sequence ID" value="NZ_QICL01000002.1"/>
</dbReference>
<accession>A0A2V3PZP1</accession>
<evidence type="ECO:0000256" key="1">
    <source>
        <dbReference type="SAM" id="SignalP"/>
    </source>
</evidence>
<dbReference type="Proteomes" id="UP000247973">
    <property type="component" value="Unassembled WGS sequence"/>
</dbReference>
<name>A0A2V3PZP1_9BACT</name>